<dbReference type="Pfam" id="PF00498">
    <property type="entry name" value="FHA"/>
    <property type="match status" value="1"/>
</dbReference>
<dbReference type="CDD" id="cd07302">
    <property type="entry name" value="CHD"/>
    <property type="match status" value="1"/>
</dbReference>
<dbReference type="EMBL" id="JBBUTI010000004">
    <property type="protein sequence ID" value="MEK8046080.1"/>
    <property type="molecule type" value="Genomic_DNA"/>
</dbReference>
<dbReference type="InterPro" id="IPR000253">
    <property type="entry name" value="FHA_dom"/>
</dbReference>
<keyword evidence="4" id="KW-1185">Reference proteome</keyword>
<evidence type="ECO:0000313" key="4">
    <source>
        <dbReference type="Proteomes" id="UP001379945"/>
    </source>
</evidence>
<dbReference type="SUPFAM" id="SSF55073">
    <property type="entry name" value="Nucleotide cyclase"/>
    <property type="match status" value="1"/>
</dbReference>
<dbReference type="InterPro" id="IPR008984">
    <property type="entry name" value="SMAD_FHA_dom_sf"/>
</dbReference>
<comment type="caution">
    <text evidence="3">The sequence shown here is derived from an EMBL/GenBank/DDBJ whole genome shotgun (WGS) entry which is preliminary data.</text>
</comment>
<name>A0ABU9C734_9BURK</name>
<dbReference type="Proteomes" id="UP001379945">
    <property type="component" value="Unassembled WGS sequence"/>
</dbReference>
<gene>
    <name evidence="3" type="ORF">AACH00_06985</name>
</gene>
<dbReference type="PANTHER" id="PTHR43081:SF19">
    <property type="entry name" value="PH-SENSITIVE ADENYLATE CYCLASE RV1264"/>
    <property type="match status" value="1"/>
</dbReference>
<protein>
    <submittedName>
        <fullName evidence="3">Adenylate/guanylate cyclase domain-containing protein</fullName>
    </submittedName>
</protein>
<proteinExistence type="predicted"/>
<dbReference type="SMART" id="SM00240">
    <property type="entry name" value="FHA"/>
    <property type="match status" value="1"/>
</dbReference>
<dbReference type="SUPFAM" id="SSF49879">
    <property type="entry name" value="SMAD/FHA domain"/>
    <property type="match status" value="1"/>
</dbReference>
<evidence type="ECO:0000313" key="3">
    <source>
        <dbReference type="EMBL" id="MEK8046080.1"/>
    </source>
</evidence>
<dbReference type="RefSeq" id="WP_341398360.1">
    <property type="nucleotide sequence ID" value="NZ_JBBUTI010000004.1"/>
</dbReference>
<dbReference type="CDD" id="cd00060">
    <property type="entry name" value="FHA"/>
    <property type="match status" value="1"/>
</dbReference>
<evidence type="ECO:0000259" key="2">
    <source>
        <dbReference type="PROSITE" id="PS50125"/>
    </source>
</evidence>
<dbReference type="InterPro" id="IPR001054">
    <property type="entry name" value="A/G_cyclase"/>
</dbReference>
<dbReference type="Gene3D" id="3.30.70.1230">
    <property type="entry name" value="Nucleotide cyclase"/>
    <property type="match status" value="1"/>
</dbReference>
<feature type="domain" description="FHA" evidence="1">
    <location>
        <begin position="215"/>
        <end position="258"/>
    </location>
</feature>
<dbReference type="InterPro" id="IPR029787">
    <property type="entry name" value="Nucleotide_cyclase"/>
</dbReference>
<sequence length="320" mass="34670">MATIKRRYVLFADLRGSTALYEHLGNAQATTVVTQVIRTLARWVPSSGGQLVKTLGDGLMAVFPSALTAVSGAAQMQEELDRQSVANADSGNDTRRMHLQIAITAGEVVEVGGDCFGDAVNVAARLLDHAGDGESLISRNVFDELPWEIQSRFRHLDKVRLRGRIETVEVFLLTPKGADTAATELESRVDAIEPAGLQLVWQDRAFQWERHRLPVIIGRNVTAAMRVDDPRVSRTHARIDMTGGALQVTDLSINGTFVRFAGDDEILSLRRGSCTLHGSGDLGLGGSPNDPRVATLHFDVLAGSDTRPMRLLGAGDLIAR</sequence>
<reference evidence="3 4" key="1">
    <citation type="submission" date="2024-04" db="EMBL/GenBank/DDBJ databases">
        <title>Novel species of the genus Ideonella isolated from streams.</title>
        <authorList>
            <person name="Lu H."/>
        </authorList>
    </citation>
    <scope>NUCLEOTIDE SEQUENCE [LARGE SCALE GENOMIC DNA]</scope>
    <source>
        <strain evidence="3 4">LYT19W</strain>
    </source>
</reference>
<accession>A0ABU9C734</accession>
<dbReference type="PROSITE" id="PS50006">
    <property type="entry name" value="FHA_DOMAIN"/>
    <property type="match status" value="1"/>
</dbReference>
<dbReference type="PANTHER" id="PTHR43081">
    <property type="entry name" value="ADENYLATE CYCLASE, TERMINAL-DIFFERENTIATION SPECIFIC-RELATED"/>
    <property type="match status" value="1"/>
</dbReference>
<evidence type="ECO:0000259" key="1">
    <source>
        <dbReference type="PROSITE" id="PS50006"/>
    </source>
</evidence>
<feature type="domain" description="Guanylate cyclase" evidence="2">
    <location>
        <begin position="8"/>
        <end position="127"/>
    </location>
</feature>
<dbReference type="InterPro" id="IPR050697">
    <property type="entry name" value="Adenylyl/Guanylyl_Cyclase_3/4"/>
</dbReference>
<dbReference type="PROSITE" id="PS50125">
    <property type="entry name" value="GUANYLATE_CYCLASE_2"/>
    <property type="match status" value="1"/>
</dbReference>
<organism evidence="3 4">
    <name type="scientific">Ideonella margarita</name>
    <dbReference type="NCBI Taxonomy" id="2984191"/>
    <lineage>
        <taxon>Bacteria</taxon>
        <taxon>Pseudomonadati</taxon>
        <taxon>Pseudomonadota</taxon>
        <taxon>Betaproteobacteria</taxon>
        <taxon>Burkholderiales</taxon>
        <taxon>Sphaerotilaceae</taxon>
        <taxon>Ideonella</taxon>
    </lineage>
</organism>
<dbReference type="Pfam" id="PF00211">
    <property type="entry name" value="Guanylate_cyc"/>
    <property type="match status" value="1"/>
</dbReference>
<dbReference type="Gene3D" id="2.60.200.20">
    <property type="match status" value="1"/>
</dbReference>